<feature type="transmembrane region" description="Helical" evidence="7">
    <location>
        <begin position="62"/>
        <end position="85"/>
    </location>
</feature>
<dbReference type="PRINTS" id="PR00727">
    <property type="entry name" value="LEADERPTASE"/>
</dbReference>
<dbReference type="PANTHER" id="PTHR43390:SF1">
    <property type="entry name" value="CHLOROPLAST PROCESSING PEPTIDASE"/>
    <property type="match status" value="1"/>
</dbReference>
<dbReference type="GO" id="GO:0006465">
    <property type="term" value="P:signal peptide processing"/>
    <property type="evidence" value="ECO:0007669"/>
    <property type="project" value="InterPro"/>
</dbReference>
<dbReference type="SUPFAM" id="SSF51306">
    <property type="entry name" value="LexA/Signal peptidase"/>
    <property type="match status" value="1"/>
</dbReference>
<comment type="subcellular location">
    <subcellularLocation>
        <location evidence="2">Cell membrane</location>
        <topology evidence="2">Single-pass type II membrane protein</topology>
    </subcellularLocation>
    <subcellularLocation>
        <location evidence="7">Membrane</location>
        <topology evidence="7">Single-pass type II membrane protein</topology>
    </subcellularLocation>
</comment>
<reference evidence="10 11" key="1">
    <citation type="submission" date="2019-03" db="EMBL/GenBank/DDBJ databases">
        <title>Genomic Encyclopedia of Type Strains, Phase IV (KMG-IV): sequencing the most valuable type-strain genomes for metagenomic binning, comparative biology and taxonomic classification.</title>
        <authorList>
            <person name="Goeker M."/>
        </authorList>
    </citation>
    <scope>NUCLEOTIDE SEQUENCE [LARGE SCALE GENOMIC DNA]</scope>
    <source>
        <strain evidence="10 11">DSM 45765</strain>
    </source>
</reference>
<name>A0A4R2QQG9_9PSEU</name>
<keyword evidence="7" id="KW-0472">Membrane</keyword>
<dbReference type="AlphaFoldDB" id="A0A4R2QQG9"/>
<evidence type="ECO:0000256" key="6">
    <source>
        <dbReference type="PIRSR" id="PIRSR600223-1"/>
    </source>
</evidence>
<keyword evidence="11" id="KW-1185">Reference proteome</keyword>
<evidence type="ECO:0000259" key="9">
    <source>
        <dbReference type="Pfam" id="PF10502"/>
    </source>
</evidence>
<comment type="similarity">
    <text evidence="3 7">Belongs to the peptidase S26 family.</text>
</comment>
<evidence type="ECO:0000256" key="4">
    <source>
        <dbReference type="ARBA" id="ARBA00013208"/>
    </source>
</evidence>
<comment type="catalytic activity">
    <reaction evidence="1 7">
        <text>Cleavage of hydrophobic, N-terminal signal or leader sequences from secreted and periplasmic proteins.</text>
        <dbReference type="EC" id="3.4.21.89"/>
    </reaction>
</comment>
<feature type="active site" evidence="6">
    <location>
        <position position="169"/>
    </location>
</feature>
<dbReference type="InterPro" id="IPR036286">
    <property type="entry name" value="LexA/Signal_pep-like_sf"/>
</dbReference>
<evidence type="ECO:0000256" key="7">
    <source>
        <dbReference type="RuleBase" id="RU362042"/>
    </source>
</evidence>
<evidence type="ECO:0000313" key="11">
    <source>
        <dbReference type="Proteomes" id="UP000294911"/>
    </source>
</evidence>
<dbReference type="InterPro" id="IPR019758">
    <property type="entry name" value="Pept_S26A_signal_pept_1_CS"/>
</dbReference>
<keyword evidence="7" id="KW-1133">Transmembrane helix</keyword>
<proteinExistence type="inferred from homology"/>
<feature type="domain" description="Peptidase S26" evidence="9">
    <location>
        <begin position="61"/>
        <end position="261"/>
    </location>
</feature>
<evidence type="ECO:0000256" key="2">
    <source>
        <dbReference type="ARBA" id="ARBA00004401"/>
    </source>
</evidence>
<dbReference type="Pfam" id="PF10502">
    <property type="entry name" value="Peptidase_S26"/>
    <property type="match status" value="1"/>
</dbReference>
<comment type="caution">
    <text evidence="10">The sequence shown here is derived from an EMBL/GenBank/DDBJ whole genome shotgun (WGS) entry which is preliminary data.</text>
</comment>
<dbReference type="Gene3D" id="2.10.109.10">
    <property type="entry name" value="Umud Fragment, subunit A"/>
    <property type="match status" value="1"/>
</dbReference>
<evidence type="ECO:0000256" key="1">
    <source>
        <dbReference type="ARBA" id="ARBA00000677"/>
    </source>
</evidence>
<feature type="compositionally biased region" description="Polar residues" evidence="8">
    <location>
        <begin position="23"/>
        <end position="37"/>
    </location>
</feature>
<evidence type="ECO:0000256" key="5">
    <source>
        <dbReference type="ARBA" id="ARBA00022801"/>
    </source>
</evidence>
<dbReference type="PANTHER" id="PTHR43390">
    <property type="entry name" value="SIGNAL PEPTIDASE I"/>
    <property type="match status" value="1"/>
</dbReference>
<keyword evidence="7" id="KW-0645">Protease</keyword>
<dbReference type="EMBL" id="SLXQ01000006">
    <property type="protein sequence ID" value="TCP51970.1"/>
    <property type="molecule type" value="Genomic_DNA"/>
</dbReference>
<gene>
    <name evidence="10" type="ORF">EV191_106134</name>
</gene>
<protein>
    <recommendedName>
        <fullName evidence="4 7">Signal peptidase I</fullName>
        <ecNumber evidence="4 7">3.4.21.89</ecNumber>
    </recommendedName>
</protein>
<dbReference type="GO" id="GO:0009003">
    <property type="term" value="F:signal peptidase activity"/>
    <property type="evidence" value="ECO:0007669"/>
    <property type="project" value="UniProtKB-EC"/>
</dbReference>
<organism evidence="10 11">
    <name type="scientific">Tamaricihabitans halophyticus</name>
    <dbReference type="NCBI Taxonomy" id="1262583"/>
    <lineage>
        <taxon>Bacteria</taxon>
        <taxon>Bacillati</taxon>
        <taxon>Actinomycetota</taxon>
        <taxon>Actinomycetes</taxon>
        <taxon>Pseudonocardiales</taxon>
        <taxon>Pseudonocardiaceae</taxon>
        <taxon>Tamaricihabitans</taxon>
    </lineage>
</organism>
<keyword evidence="5 7" id="KW-0378">Hydrolase</keyword>
<evidence type="ECO:0000313" key="10">
    <source>
        <dbReference type="EMBL" id="TCP51970.1"/>
    </source>
</evidence>
<dbReference type="InterPro" id="IPR019533">
    <property type="entry name" value="Peptidase_S26"/>
</dbReference>
<evidence type="ECO:0000256" key="8">
    <source>
        <dbReference type="SAM" id="MobiDB-lite"/>
    </source>
</evidence>
<evidence type="ECO:0000256" key="3">
    <source>
        <dbReference type="ARBA" id="ARBA00009370"/>
    </source>
</evidence>
<dbReference type="NCBIfam" id="TIGR02227">
    <property type="entry name" value="sigpep_I_bact"/>
    <property type="match status" value="1"/>
</dbReference>
<sequence>MNFPSSEDDPDRASGGHDHGLGENSTAGREPTSQQPEESGDTESAESSQRKSKKQRSFWKELPILIVVALGLTFLIQQFVARVYMIPSGSMEQTLHGCPGCTGDRVLVDQVTYLFTDPGPGDVVVFKGPPAWTENDAPSNDSSNPIAGFFRQIGSVVGLAPPDEKDFVKRIVAVGGQTVECCDDNNRVLVDGQPLDEPYIHWEEGRGTQQAEFDPVRVPNDSVWMMGDNRNDSSDSRYQGGGGARGAVPVDNIIGKARVIVLPPSRWQGVSDHDPQEVAMPAAAPSSYSAPAWQQGLPAMIGVIGAWPTLWVGRKAYAGITRLGQGRRS</sequence>
<dbReference type="Proteomes" id="UP000294911">
    <property type="component" value="Unassembled WGS sequence"/>
</dbReference>
<feature type="compositionally biased region" description="Basic and acidic residues" evidence="8">
    <location>
        <begin position="11"/>
        <end position="21"/>
    </location>
</feature>
<dbReference type="GO" id="GO:0005886">
    <property type="term" value="C:plasma membrane"/>
    <property type="evidence" value="ECO:0007669"/>
    <property type="project" value="UniProtKB-SubCell"/>
</dbReference>
<accession>A0A4R2QQG9</accession>
<feature type="region of interest" description="Disordered" evidence="8">
    <location>
        <begin position="1"/>
        <end position="53"/>
    </location>
</feature>
<dbReference type="PROSITE" id="PS00761">
    <property type="entry name" value="SPASE_I_3"/>
    <property type="match status" value="1"/>
</dbReference>
<dbReference type="CDD" id="cd06530">
    <property type="entry name" value="S26_SPase_I"/>
    <property type="match status" value="1"/>
</dbReference>
<dbReference type="InterPro" id="IPR000223">
    <property type="entry name" value="Pept_S26A_signal_pept_1"/>
</dbReference>
<dbReference type="EC" id="3.4.21.89" evidence="4 7"/>
<dbReference type="GO" id="GO:0004252">
    <property type="term" value="F:serine-type endopeptidase activity"/>
    <property type="evidence" value="ECO:0007669"/>
    <property type="project" value="InterPro"/>
</dbReference>
<keyword evidence="7" id="KW-0812">Transmembrane</keyword>
<feature type="active site" evidence="6">
    <location>
        <position position="90"/>
    </location>
</feature>
<feature type="compositionally biased region" description="Acidic residues" evidence="8">
    <location>
        <begin position="1"/>
        <end position="10"/>
    </location>
</feature>